<dbReference type="Proteomes" id="UP001062846">
    <property type="component" value="Chromosome 13"/>
</dbReference>
<reference evidence="1" key="1">
    <citation type="submission" date="2022-02" db="EMBL/GenBank/DDBJ databases">
        <title>Plant Genome Project.</title>
        <authorList>
            <person name="Zhang R.-G."/>
        </authorList>
    </citation>
    <scope>NUCLEOTIDE SEQUENCE</scope>
    <source>
        <strain evidence="1">AT1</strain>
    </source>
</reference>
<name>A0ACC0LD88_RHOML</name>
<dbReference type="EMBL" id="CM046400">
    <property type="protein sequence ID" value="KAI8526337.1"/>
    <property type="molecule type" value="Genomic_DNA"/>
</dbReference>
<protein>
    <submittedName>
        <fullName evidence="1">Uncharacterized protein</fullName>
    </submittedName>
</protein>
<comment type="caution">
    <text evidence="1">The sequence shown here is derived from an EMBL/GenBank/DDBJ whole genome shotgun (WGS) entry which is preliminary data.</text>
</comment>
<proteinExistence type="predicted"/>
<evidence type="ECO:0000313" key="2">
    <source>
        <dbReference type="Proteomes" id="UP001062846"/>
    </source>
</evidence>
<sequence>MEDFKNLEVETDSQIATQLLSAVNIDNHPFDNINIKHIFREANRCADALAADKPISVGSLYFYISVPICISNLLYADYLGISYPRHMLM</sequence>
<keyword evidence="2" id="KW-1185">Reference proteome</keyword>
<accession>A0ACC0LD88</accession>
<organism evidence="1 2">
    <name type="scientific">Rhododendron molle</name>
    <name type="common">Chinese azalea</name>
    <name type="synonym">Azalea mollis</name>
    <dbReference type="NCBI Taxonomy" id="49168"/>
    <lineage>
        <taxon>Eukaryota</taxon>
        <taxon>Viridiplantae</taxon>
        <taxon>Streptophyta</taxon>
        <taxon>Embryophyta</taxon>
        <taxon>Tracheophyta</taxon>
        <taxon>Spermatophyta</taxon>
        <taxon>Magnoliopsida</taxon>
        <taxon>eudicotyledons</taxon>
        <taxon>Gunneridae</taxon>
        <taxon>Pentapetalae</taxon>
        <taxon>asterids</taxon>
        <taxon>Ericales</taxon>
        <taxon>Ericaceae</taxon>
        <taxon>Ericoideae</taxon>
        <taxon>Rhodoreae</taxon>
        <taxon>Rhododendron</taxon>
    </lineage>
</organism>
<evidence type="ECO:0000313" key="1">
    <source>
        <dbReference type="EMBL" id="KAI8526337.1"/>
    </source>
</evidence>
<gene>
    <name evidence="1" type="ORF">RHMOL_Rhmol13G0300200</name>
</gene>